<feature type="binding site" evidence="6">
    <location>
        <begin position="122"/>
        <end position="123"/>
    </location>
    <ligand>
        <name>S-adenosyl-L-methionine</name>
        <dbReference type="ChEBI" id="CHEBI:59789"/>
    </ligand>
</feature>
<dbReference type="InterPro" id="IPR029063">
    <property type="entry name" value="SAM-dependent_MTases_sf"/>
</dbReference>
<dbReference type="GO" id="GO:0008168">
    <property type="term" value="F:methyltransferase activity"/>
    <property type="evidence" value="ECO:0007669"/>
    <property type="project" value="UniProtKB-KW"/>
</dbReference>
<proteinExistence type="inferred from homology"/>
<dbReference type="SUPFAM" id="SSF53335">
    <property type="entry name" value="S-adenosyl-L-methionine-dependent methyltransferases"/>
    <property type="match status" value="1"/>
</dbReference>
<protein>
    <recommendedName>
        <fullName evidence="6">Ribosomal RNA small subunit methyltransferase G</fullName>
        <ecNumber evidence="6">2.1.1.170</ecNumber>
    </recommendedName>
    <alternativeName>
        <fullName evidence="6">16S rRNA 7-methylguanosine methyltransferase</fullName>
        <shortName evidence="6">16S rRNA m7G methyltransferase</shortName>
    </alternativeName>
</protein>
<dbReference type="GO" id="GO:0032259">
    <property type="term" value="P:methylation"/>
    <property type="evidence" value="ECO:0007669"/>
    <property type="project" value="UniProtKB-KW"/>
</dbReference>
<dbReference type="HAMAP" id="MF_00074">
    <property type="entry name" value="16SrRNA_methyltr_G"/>
    <property type="match status" value="1"/>
</dbReference>
<comment type="similarity">
    <text evidence="6">Belongs to the methyltransferase superfamily. RNA methyltransferase RsmG family.</text>
</comment>
<comment type="caution">
    <text evidence="6">Lacks conserved residue(s) required for the propagation of feature annotation.</text>
</comment>
<gene>
    <name evidence="6 7" type="primary">rsmG</name>
    <name evidence="7" type="ORF">K2U94_01665</name>
</gene>
<feature type="binding site" evidence="6">
    <location>
        <position position="75"/>
    </location>
    <ligand>
        <name>S-adenosyl-L-methionine</name>
        <dbReference type="ChEBI" id="CHEBI:59789"/>
    </ligand>
</feature>
<dbReference type="InterPro" id="IPR003682">
    <property type="entry name" value="rRNA_ssu_MeTfrase_G"/>
</dbReference>
<comment type="catalytic activity">
    <reaction evidence="6">
        <text>guanosine(527) in 16S rRNA + S-adenosyl-L-methionine = N(7)-methylguanosine(527) in 16S rRNA + S-adenosyl-L-homocysteine</text>
        <dbReference type="Rhea" id="RHEA:42732"/>
        <dbReference type="Rhea" id="RHEA-COMP:10209"/>
        <dbReference type="Rhea" id="RHEA-COMP:10210"/>
        <dbReference type="ChEBI" id="CHEBI:57856"/>
        <dbReference type="ChEBI" id="CHEBI:59789"/>
        <dbReference type="ChEBI" id="CHEBI:74269"/>
        <dbReference type="ChEBI" id="CHEBI:74480"/>
        <dbReference type="EC" id="2.1.1.170"/>
    </reaction>
</comment>
<keyword evidence="8" id="KW-1185">Reference proteome</keyword>
<evidence type="ECO:0000256" key="2">
    <source>
        <dbReference type="ARBA" id="ARBA00022552"/>
    </source>
</evidence>
<feature type="binding site" evidence="6">
    <location>
        <position position="70"/>
    </location>
    <ligand>
        <name>S-adenosyl-L-methionine</name>
        <dbReference type="ChEBI" id="CHEBI:59789"/>
    </ligand>
</feature>
<dbReference type="Pfam" id="PF02527">
    <property type="entry name" value="GidB"/>
    <property type="match status" value="1"/>
</dbReference>
<keyword evidence="5 6" id="KW-0949">S-adenosyl-L-methionine</keyword>
<keyword evidence="1 6" id="KW-0963">Cytoplasm</keyword>
<evidence type="ECO:0000256" key="4">
    <source>
        <dbReference type="ARBA" id="ARBA00022679"/>
    </source>
</evidence>
<feature type="binding site" evidence="6">
    <location>
        <position position="141"/>
    </location>
    <ligand>
        <name>S-adenosyl-L-methionine</name>
        <dbReference type="ChEBI" id="CHEBI:59789"/>
    </ligand>
</feature>
<sequence length="212" mass="23333">MSKSQNRQADGLPADVVERLSVYEVLLRKWQKKINLVSGGTLNDTWERHFRDSYQLIRLAGDWSHWVDLGSGAGFPGLVIGIVNPVPARKIYLIEADKRKAAFLQEVSRETMTAVEIHVGRIEGVLSEICRQTKFDVVSARGLAPMNRLVRLAEPALRGGALGLFLKGKALGNELTDLGAFTSFHYEIVASQCDPAGKIVALRWLGQPASPV</sequence>
<name>A0ABS9Z1G9_9HYPH</name>
<organism evidence="7 8">
    <name type="scientific">Candidatus Rhodoblastus alkanivorans</name>
    <dbReference type="NCBI Taxonomy" id="2954117"/>
    <lineage>
        <taxon>Bacteria</taxon>
        <taxon>Pseudomonadati</taxon>
        <taxon>Pseudomonadota</taxon>
        <taxon>Alphaproteobacteria</taxon>
        <taxon>Hyphomicrobiales</taxon>
        <taxon>Rhodoblastaceae</taxon>
        <taxon>Rhodoblastus</taxon>
    </lineage>
</organism>
<dbReference type="Gene3D" id="3.40.50.150">
    <property type="entry name" value="Vaccinia Virus protein VP39"/>
    <property type="match status" value="1"/>
</dbReference>
<dbReference type="PANTHER" id="PTHR31760:SF0">
    <property type="entry name" value="S-ADENOSYL-L-METHIONINE-DEPENDENT METHYLTRANSFERASES SUPERFAMILY PROTEIN"/>
    <property type="match status" value="1"/>
</dbReference>
<comment type="function">
    <text evidence="6">Specifically methylates the N7 position of guanine in position 527 of 16S rRNA.</text>
</comment>
<comment type="caution">
    <text evidence="7">The sequence shown here is derived from an EMBL/GenBank/DDBJ whole genome shotgun (WGS) entry which is preliminary data.</text>
</comment>
<reference evidence="7" key="1">
    <citation type="journal article" date="2022" name="ISME J.">
        <title>Identification of active gaseous-alkane degraders at natural gas seeps.</title>
        <authorList>
            <person name="Farhan Ul Haque M."/>
            <person name="Hernandez M."/>
            <person name="Crombie A.T."/>
            <person name="Murrell J.C."/>
        </authorList>
    </citation>
    <scope>NUCLEOTIDE SEQUENCE</scope>
    <source>
        <strain evidence="7">PC2</strain>
    </source>
</reference>
<dbReference type="NCBIfam" id="TIGR00138">
    <property type="entry name" value="rsmG_gidB"/>
    <property type="match status" value="1"/>
</dbReference>
<keyword evidence="2 6" id="KW-0698">rRNA processing</keyword>
<evidence type="ECO:0000313" key="7">
    <source>
        <dbReference type="EMBL" id="MCI4681488.1"/>
    </source>
</evidence>
<evidence type="ECO:0000256" key="1">
    <source>
        <dbReference type="ARBA" id="ARBA00022490"/>
    </source>
</evidence>
<accession>A0ABS9Z1G9</accession>
<evidence type="ECO:0000256" key="3">
    <source>
        <dbReference type="ARBA" id="ARBA00022603"/>
    </source>
</evidence>
<dbReference type="Proteomes" id="UP001139104">
    <property type="component" value="Unassembled WGS sequence"/>
</dbReference>
<dbReference type="EMBL" id="JAIVFP010000001">
    <property type="protein sequence ID" value="MCI4681488.1"/>
    <property type="molecule type" value="Genomic_DNA"/>
</dbReference>
<dbReference type="PANTHER" id="PTHR31760">
    <property type="entry name" value="S-ADENOSYL-L-METHIONINE-DEPENDENT METHYLTRANSFERASES SUPERFAMILY PROTEIN"/>
    <property type="match status" value="1"/>
</dbReference>
<dbReference type="EC" id="2.1.1.170" evidence="6"/>
<dbReference type="RefSeq" id="WP_243065549.1">
    <property type="nucleotide sequence ID" value="NZ_JAIVFK010000033.1"/>
</dbReference>
<comment type="subcellular location">
    <subcellularLocation>
        <location evidence="6">Cytoplasm</location>
    </subcellularLocation>
</comment>
<evidence type="ECO:0000256" key="6">
    <source>
        <dbReference type="HAMAP-Rule" id="MF_00074"/>
    </source>
</evidence>
<evidence type="ECO:0000256" key="5">
    <source>
        <dbReference type="ARBA" id="ARBA00022691"/>
    </source>
</evidence>
<keyword evidence="4 6" id="KW-0808">Transferase</keyword>
<evidence type="ECO:0000313" key="8">
    <source>
        <dbReference type="Proteomes" id="UP001139104"/>
    </source>
</evidence>
<keyword evidence="3 6" id="KW-0489">Methyltransferase</keyword>